<dbReference type="CDD" id="cd04486">
    <property type="entry name" value="YhcR_OBF_like"/>
    <property type="match status" value="1"/>
</dbReference>
<dbReference type="InterPro" id="IPR038081">
    <property type="entry name" value="CalX-like_sf"/>
</dbReference>
<dbReference type="Gene3D" id="3.60.10.10">
    <property type="entry name" value="Endonuclease/exonuclease/phosphatase"/>
    <property type="match status" value="1"/>
</dbReference>
<comment type="caution">
    <text evidence="8">The sequence shown here is derived from an EMBL/GenBank/DDBJ whole genome shotgun (WGS) entry which is preliminary data.</text>
</comment>
<evidence type="ECO:0000256" key="2">
    <source>
        <dbReference type="ARBA" id="ARBA00022737"/>
    </source>
</evidence>
<dbReference type="InterPro" id="IPR036691">
    <property type="entry name" value="Endo/exonu/phosph_ase_sf"/>
</dbReference>
<dbReference type="SUPFAM" id="SSF141072">
    <property type="entry name" value="CalX-like"/>
    <property type="match status" value="1"/>
</dbReference>
<organism evidence="8 9">
    <name type="scientific">Ottowia thiooxydans</name>
    <dbReference type="NCBI Taxonomy" id="219182"/>
    <lineage>
        <taxon>Bacteria</taxon>
        <taxon>Pseudomonadati</taxon>
        <taxon>Pseudomonadota</taxon>
        <taxon>Betaproteobacteria</taxon>
        <taxon>Burkholderiales</taxon>
        <taxon>Comamonadaceae</taxon>
        <taxon>Ottowia</taxon>
    </lineage>
</organism>
<keyword evidence="1" id="KW-0732">Signal</keyword>
<protein>
    <submittedName>
        <fullName evidence="8">Extracellular nuclease</fullName>
    </submittedName>
</protein>
<accession>A0ABV2Q7Z3</accession>
<dbReference type="Gene3D" id="2.60.40.2030">
    <property type="match status" value="1"/>
</dbReference>
<dbReference type="InterPro" id="IPR053784">
    <property type="entry name" value="Choice_anch_U_dom"/>
</dbReference>
<feature type="transmembrane region" description="Helical" evidence="4">
    <location>
        <begin position="1163"/>
        <end position="1181"/>
    </location>
</feature>
<keyword evidence="2" id="KW-0677">Repeat</keyword>
<evidence type="ECO:0000256" key="4">
    <source>
        <dbReference type="SAM" id="Phobius"/>
    </source>
</evidence>
<keyword evidence="9" id="KW-1185">Reference proteome</keyword>
<dbReference type="NCBIfam" id="NF041766">
    <property type="entry name" value="choice_anch_U"/>
    <property type="match status" value="1"/>
</dbReference>
<dbReference type="SUPFAM" id="SSF56219">
    <property type="entry name" value="DNase I-like"/>
    <property type="match status" value="1"/>
</dbReference>
<dbReference type="PANTHER" id="PTHR42834:SF1">
    <property type="entry name" value="ENDONUCLEASE_EXONUCLEASE_PHOSPHATASE FAMILY PROTEIN (AFU_ORTHOLOGUE AFUA_3G09210)"/>
    <property type="match status" value="1"/>
</dbReference>
<evidence type="ECO:0000313" key="8">
    <source>
        <dbReference type="EMBL" id="MET4577161.1"/>
    </source>
</evidence>
<proteinExistence type="predicted"/>
<sequence>MDIHRAQRRTYAVAEEEDHLMYTRATIFELVPRAAGALALTALLGMTAAAQAGPVAFTGSYSQNFDALSATGTANAWSQGTTIEGWYLYSTALDAIATYRAGDGASNSGAFYSFGTGSNTDRALGGVGSGSLSGFIALAATNTSGATVNTLNIAFNGEQWRNGGNTSAQPMALQYGISSDGNLAGVTSWNNSLSWDSPVTGASAAAVDGNVAGRVAVSGTLSGLNWQAGQTIWLRWVETNDAGNDHGLAIDDFTMEGGAPPTGPTFAIAALDADRSEGQSGTSAFTFTVTRAGVTTGAATVSYAVTGSGTYPADAADFGGALPSGTVTFAANETTKTVTVLVVGDTASELDETFTVTLSNPSAGTITTPAANGVIRNDDPNASFFKISSIQGSGAASALAGNGNNYTIQGMLTGCQPGMTGFTLQATRAEEMDSDAATSEGVFVYYGSQLENLPPFMRGGACPVGTTYQVTGRVTEYRGLTELTGPHTYTVVYTGGSLPAPVRITLPIASMDVWERYEGMIVEVVSAKPNGRLVVTDNYNLGRYGQVTLAPDELQLQFTETNAPSTSGFDADNERLKLSQILLDDATGGQNPVTGLVGRGGQALTAGNPLRAGDYTDRIVGILDQFVWQASSDTNSGSNAHPQPAAHETNYRIQPVAGVVPNFTAQARPTVADFPASVRAAEIKVAATNVLNFFSTLGTRSFVANGGGSIAARGASNEIEYQRQLDKLVVQLLEMDADVYGLMEIQNNGFSNPTDSTPHNGKSAIQSLVDALNAIAGPGTFAFVQQADSGTDAIMVAIIYKPGKVTPVGAAATPSTSTYDAFVGTTYGNRVPVAQTFSSLADGEKFTVVVNHLKSKGSGTPLQGENAGDGQGASTVARERAVAQLLQWLATNPTGDADADVLMVGDFNAYGAEKVVTDLVSGGYKKVSTGYSYSFDGLWGSLDHIFASNALASSGQIAGVYKWNINAEEPVILDYNLEFKSVAQQSSFYAADPYRASDHNPMVIGLNLGAVPPEQFTLPLTGTAGDLGGQFSQTTCRLSGVPALTSTLPAAAPAGWQMFTDLLSFTANGCGDGGGLTLTLTYPQALPAGAQLWKWGPTHDNAADHWYTIPATIHGQTVTYSLTDGANGDADLSINGTIVDPVVVGVPLAGPGGVGTIASVPTMGQWTLWLMAMLLCGLAVLQQRRRG</sequence>
<keyword evidence="4" id="KW-1133">Transmembrane helix</keyword>
<dbReference type="NCBIfam" id="NF033681">
    <property type="entry name" value="ExeM_NucH_DNase"/>
    <property type="match status" value="1"/>
</dbReference>
<evidence type="ECO:0000259" key="6">
    <source>
        <dbReference type="Pfam" id="PF03372"/>
    </source>
</evidence>
<dbReference type="InterPro" id="IPR047971">
    <property type="entry name" value="ExeM-like"/>
</dbReference>
<reference evidence="8 9" key="1">
    <citation type="submission" date="2024-06" db="EMBL/GenBank/DDBJ databases">
        <title>Sorghum-associated microbial communities from plants grown in Nebraska, USA.</title>
        <authorList>
            <person name="Schachtman D."/>
        </authorList>
    </citation>
    <scope>NUCLEOTIDE SEQUENCE [LARGE SCALE GENOMIC DNA]</scope>
    <source>
        <strain evidence="8 9">2709</strain>
    </source>
</reference>
<feature type="domain" description="IPTL-CTERM protein sorting" evidence="7">
    <location>
        <begin position="1158"/>
        <end position="1185"/>
    </location>
</feature>
<dbReference type="Pfam" id="PF03372">
    <property type="entry name" value="Exo_endo_phos"/>
    <property type="match status" value="1"/>
</dbReference>
<dbReference type="Pfam" id="PF18203">
    <property type="entry name" value="IPTL-CTERM"/>
    <property type="match status" value="1"/>
</dbReference>
<name>A0ABV2Q7Z3_9BURK</name>
<dbReference type="CDD" id="cd10283">
    <property type="entry name" value="MnuA_DNase1-like"/>
    <property type="match status" value="1"/>
</dbReference>
<keyword evidence="3" id="KW-0106">Calcium</keyword>
<dbReference type="PANTHER" id="PTHR42834">
    <property type="entry name" value="ENDONUCLEASE/EXONUCLEASE/PHOSPHATASE FAMILY PROTEIN (AFU_ORTHOLOGUE AFUA_3G09210)"/>
    <property type="match status" value="1"/>
</dbReference>
<keyword evidence="4" id="KW-0812">Transmembrane</keyword>
<dbReference type="Pfam" id="PF03160">
    <property type="entry name" value="Calx-beta"/>
    <property type="match status" value="1"/>
</dbReference>
<dbReference type="Proteomes" id="UP001549320">
    <property type="component" value="Unassembled WGS sequence"/>
</dbReference>
<evidence type="ECO:0000259" key="7">
    <source>
        <dbReference type="Pfam" id="PF18203"/>
    </source>
</evidence>
<gene>
    <name evidence="8" type="ORF">ABIE13_002272</name>
</gene>
<evidence type="ECO:0000313" key="9">
    <source>
        <dbReference type="Proteomes" id="UP001549320"/>
    </source>
</evidence>
<keyword evidence="4" id="KW-0472">Membrane</keyword>
<dbReference type="InterPro" id="IPR005135">
    <property type="entry name" value="Endo/exonuclease/phosphatase"/>
</dbReference>
<evidence type="ECO:0000256" key="3">
    <source>
        <dbReference type="ARBA" id="ARBA00022837"/>
    </source>
</evidence>
<dbReference type="EMBL" id="JBEPSH010000004">
    <property type="protein sequence ID" value="MET4577161.1"/>
    <property type="molecule type" value="Genomic_DNA"/>
</dbReference>
<feature type="domain" description="Endonuclease/exonuclease/phosphatase" evidence="6">
    <location>
        <begin position="723"/>
        <end position="960"/>
    </location>
</feature>
<dbReference type="InterPro" id="IPR026442">
    <property type="entry name" value="IPTL_CTERM"/>
</dbReference>
<feature type="domain" description="Calx-beta" evidence="5">
    <location>
        <begin position="283"/>
        <end position="366"/>
    </location>
</feature>
<dbReference type="InterPro" id="IPR003644">
    <property type="entry name" value="Calx_beta"/>
</dbReference>
<evidence type="ECO:0000259" key="5">
    <source>
        <dbReference type="Pfam" id="PF03160"/>
    </source>
</evidence>
<evidence type="ECO:0000256" key="1">
    <source>
        <dbReference type="ARBA" id="ARBA00022729"/>
    </source>
</evidence>